<feature type="region of interest" description="Disordered" evidence="1">
    <location>
        <begin position="60"/>
        <end position="82"/>
    </location>
</feature>
<dbReference type="AlphaFoldDB" id="A0AA86QFV9"/>
<feature type="region of interest" description="Disordered" evidence="1">
    <location>
        <begin position="1"/>
        <end position="47"/>
    </location>
</feature>
<feature type="compositionally biased region" description="Low complexity" evidence="1">
    <location>
        <begin position="33"/>
        <end position="43"/>
    </location>
</feature>
<sequence>MKKPVKQNNQSFRSQKQTQHKQNNKSNTEQSKPKGSQQNQSKKNQIKELIKSFNKILSGNQKLKGNSFTGQQNHNSSTEQRAITNQNPFIYFLSNLQKQLLRSKQQQIQQQLRETVQFPKRIQI</sequence>
<reference evidence="3 4" key="2">
    <citation type="submission" date="2024-07" db="EMBL/GenBank/DDBJ databases">
        <authorList>
            <person name="Akdeniz Z."/>
        </authorList>
    </citation>
    <scope>NUCLEOTIDE SEQUENCE [LARGE SCALE GENOMIC DNA]</scope>
</reference>
<organism evidence="2">
    <name type="scientific">Hexamita inflata</name>
    <dbReference type="NCBI Taxonomy" id="28002"/>
    <lineage>
        <taxon>Eukaryota</taxon>
        <taxon>Metamonada</taxon>
        <taxon>Diplomonadida</taxon>
        <taxon>Hexamitidae</taxon>
        <taxon>Hexamitinae</taxon>
        <taxon>Hexamita</taxon>
    </lineage>
</organism>
<comment type="caution">
    <text evidence="2">The sequence shown here is derived from an EMBL/GenBank/DDBJ whole genome shotgun (WGS) entry which is preliminary data.</text>
</comment>
<evidence type="ECO:0000313" key="2">
    <source>
        <dbReference type="EMBL" id="CAI9957960.1"/>
    </source>
</evidence>
<feature type="compositionally biased region" description="Polar residues" evidence="1">
    <location>
        <begin position="1"/>
        <end position="17"/>
    </location>
</feature>
<dbReference type="EMBL" id="CAXDID020000369">
    <property type="protein sequence ID" value="CAL6082960.1"/>
    <property type="molecule type" value="Genomic_DNA"/>
</dbReference>
<reference evidence="2" key="1">
    <citation type="submission" date="2023-06" db="EMBL/GenBank/DDBJ databases">
        <authorList>
            <person name="Kurt Z."/>
        </authorList>
    </citation>
    <scope>NUCLEOTIDE SEQUENCE</scope>
</reference>
<accession>A0AA86QFV9</accession>
<dbReference type="Proteomes" id="UP001642409">
    <property type="component" value="Unassembled WGS sequence"/>
</dbReference>
<protein>
    <submittedName>
        <fullName evidence="3">Hypothetical_protein</fullName>
    </submittedName>
</protein>
<evidence type="ECO:0000313" key="3">
    <source>
        <dbReference type="EMBL" id="CAL6082960.1"/>
    </source>
</evidence>
<evidence type="ECO:0000256" key="1">
    <source>
        <dbReference type="SAM" id="MobiDB-lite"/>
    </source>
</evidence>
<name>A0AA86QFV9_9EUKA</name>
<evidence type="ECO:0000313" key="4">
    <source>
        <dbReference type="Proteomes" id="UP001642409"/>
    </source>
</evidence>
<gene>
    <name evidence="2" type="ORF">HINF_LOCUS45605</name>
    <name evidence="3" type="ORF">HINF_LOCUS61493</name>
</gene>
<keyword evidence="4" id="KW-1185">Reference proteome</keyword>
<dbReference type="EMBL" id="CATOUU010000899">
    <property type="protein sequence ID" value="CAI9957960.1"/>
    <property type="molecule type" value="Genomic_DNA"/>
</dbReference>
<proteinExistence type="predicted"/>